<evidence type="ECO:0000256" key="3">
    <source>
        <dbReference type="SAM" id="MobiDB-lite"/>
    </source>
</evidence>
<feature type="domain" description="Enoyl reductase (ER)" evidence="4">
    <location>
        <begin position="10"/>
        <end position="310"/>
    </location>
</feature>
<evidence type="ECO:0000313" key="5">
    <source>
        <dbReference type="EMBL" id="TQS42585.1"/>
    </source>
</evidence>
<dbReference type="InParanoid" id="A0A545APB7"/>
<sequence length="313" mass="32435">MRAIGVTEYGGPDVLRVLDLRAEPLGPGQVRVRVTAAAVNPTDTGIRAGLRSTTGHPADGADVPGMDVAGVVTEIGDGVRDDLTPGTRVMGIVVPSGAHGGYREDLVLPERSATRVPAGASDVEAATLPMNGLTARQALDLMELGPGQVLAVTGAAGAFGGYVIQLAKAHGLTVVADASPSDEALVRDLGADVVVQRGDDVAERIREQYPDGVDGLADGALLDAAALPAVRDGGVVTTVRGYAGDGQRGLRVRPVIVRKYAEDLERLDGLRELVEQGAVTLRVADTYPADRAAEAHHRLEAGGTRGRLVLRFE</sequence>
<proteinExistence type="predicted"/>
<dbReference type="InterPro" id="IPR013154">
    <property type="entry name" value="ADH-like_N"/>
</dbReference>
<dbReference type="Gene3D" id="3.40.50.720">
    <property type="entry name" value="NAD(P)-binding Rossmann-like Domain"/>
    <property type="match status" value="1"/>
</dbReference>
<reference evidence="5 6" key="1">
    <citation type="submission" date="2019-07" db="EMBL/GenBank/DDBJ databases">
        <title>Cryptosporangium phraense sp. nov., isolated from plant litter.</title>
        <authorList>
            <person name="Suriyachadkun C."/>
        </authorList>
    </citation>
    <scope>NUCLEOTIDE SEQUENCE [LARGE SCALE GENOMIC DNA]</scope>
    <source>
        <strain evidence="5 6">A-T 5661</strain>
    </source>
</reference>
<dbReference type="Gene3D" id="3.90.180.10">
    <property type="entry name" value="Medium-chain alcohol dehydrogenases, catalytic domain"/>
    <property type="match status" value="1"/>
</dbReference>
<dbReference type="Proteomes" id="UP000317982">
    <property type="component" value="Unassembled WGS sequence"/>
</dbReference>
<dbReference type="PANTHER" id="PTHR48106">
    <property type="entry name" value="QUINONE OXIDOREDUCTASE PIG3-RELATED"/>
    <property type="match status" value="1"/>
</dbReference>
<dbReference type="Pfam" id="PF08240">
    <property type="entry name" value="ADH_N"/>
    <property type="match status" value="1"/>
</dbReference>
<dbReference type="RefSeq" id="WP_142706893.1">
    <property type="nucleotide sequence ID" value="NZ_VIRS01000017.1"/>
</dbReference>
<accession>A0A545APB7</accession>
<dbReference type="GO" id="GO:0016651">
    <property type="term" value="F:oxidoreductase activity, acting on NAD(P)H"/>
    <property type="evidence" value="ECO:0007669"/>
    <property type="project" value="TreeGrafter"/>
</dbReference>
<dbReference type="GO" id="GO:0070402">
    <property type="term" value="F:NADPH binding"/>
    <property type="evidence" value="ECO:0007669"/>
    <property type="project" value="TreeGrafter"/>
</dbReference>
<dbReference type="Pfam" id="PF13602">
    <property type="entry name" value="ADH_zinc_N_2"/>
    <property type="match status" value="1"/>
</dbReference>
<evidence type="ECO:0000256" key="2">
    <source>
        <dbReference type="ARBA" id="ARBA00023002"/>
    </source>
</evidence>
<evidence type="ECO:0000259" key="4">
    <source>
        <dbReference type="SMART" id="SM00829"/>
    </source>
</evidence>
<keyword evidence="2" id="KW-0560">Oxidoreductase</keyword>
<dbReference type="SUPFAM" id="SSF50129">
    <property type="entry name" value="GroES-like"/>
    <property type="match status" value="1"/>
</dbReference>
<dbReference type="EMBL" id="VIRS01000017">
    <property type="protein sequence ID" value="TQS42585.1"/>
    <property type="molecule type" value="Genomic_DNA"/>
</dbReference>
<dbReference type="OrthoDB" id="2665481at2"/>
<keyword evidence="1" id="KW-0521">NADP</keyword>
<dbReference type="CDD" id="cd05289">
    <property type="entry name" value="MDR_like_2"/>
    <property type="match status" value="1"/>
</dbReference>
<dbReference type="InterPro" id="IPR011032">
    <property type="entry name" value="GroES-like_sf"/>
</dbReference>
<dbReference type="SMART" id="SM00829">
    <property type="entry name" value="PKS_ER"/>
    <property type="match status" value="1"/>
</dbReference>
<keyword evidence="6" id="KW-1185">Reference proteome</keyword>
<dbReference type="InterPro" id="IPR020843">
    <property type="entry name" value="ER"/>
</dbReference>
<dbReference type="SUPFAM" id="SSF51735">
    <property type="entry name" value="NAD(P)-binding Rossmann-fold domains"/>
    <property type="match status" value="1"/>
</dbReference>
<dbReference type="InterPro" id="IPR036291">
    <property type="entry name" value="NAD(P)-bd_dom_sf"/>
</dbReference>
<gene>
    <name evidence="5" type="ORF">FL583_23105</name>
</gene>
<comment type="caution">
    <text evidence="5">The sequence shown here is derived from an EMBL/GenBank/DDBJ whole genome shotgun (WGS) entry which is preliminary data.</text>
</comment>
<evidence type="ECO:0000313" key="6">
    <source>
        <dbReference type="Proteomes" id="UP000317982"/>
    </source>
</evidence>
<protein>
    <submittedName>
        <fullName evidence="5">NADP-dependent oxidoreductase</fullName>
    </submittedName>
</protein>
<feature type="region of interest" description="Disordered" evidence="3">
    <location>
        <begin position="45"/>
        <end position="64"/>
    </location>
</feature>
<evidence type="ECO:0000256" key="1">
    <source>
        <dbReference type="ARBA" id="ARBA00022857"/>
    </source>
</evidence>
<name>A0A545APB7_9ACTN</name>
<organism evidence="5 6">
    <name type="scientific">Cryptosporangium phraense</name>
    <dbReference type="NCBI Taxonomy" id="2593070"/>
    <lineage>
        <taxon>Bacteria</taxon>
        <taxon>Bacillati</taxon>
        <taxon>Actinomycetota</taxon>
        <taxon>Actinomycetes</taxon>
        <taxon>Cryptosporangiales</taxon>
        <taxon>Cryptosporangiaceae</taxon>
        <taxon>Cryptosporangium</taxon>
    </lineage>
</organism>
<dbReference type="AlphaFoldDB" id="A0A545APB7"/>